<dbReference type="HOGENOM" id="CLU_2922897_0_0_1"/>
<evidence type="ECO:0000313" key="2">
    <source>
        <dbReference type="EMBL" id="EHK48823.1"/>
    </source>
</evidence>
<evidence type="ECO:0000256" key="1">
    <source>
        <dbReference type="SAM" id="Phobius"/>
    </source>
</evidence>
<organism evidence="2 3">
    <name type="scientific">Hypocrea atroviridis (strain ATCC 20476 / IMI 206040)</name>
    <name type="common">Trichoderma atroviride</name>
    <dbReference type="NCBI Taxonomy" id="452589"/>
    <lineage>
        <taxon>Eukaryota</taxon>
        <taxon>Fungi</taxon>
        <taxon>Dikarya</taxon>
        <taxon>Ascomycota</taxon>
        <taxon>Pezizomycotina</taxon>
        <taxon>Sordariomycetes</taxon>
        <taxon>Hypocreomycetidae</taxon>
        <taxon>Hypocreales</taxon>
        <taxon>Hypocreaceae</taxon>
        <taxon>Trichoderma</taxon>
    </lineage>
</organism>
<gene>
    <name evidence="2" type="ORF">TRIATDRAFT_298141</name>
</gene>
<feature type="transmembrane region" description="Helical" evidence="1">
    <location>
        <begin position="7"/>
        <end position="32"/>
    </location>
</feature>
<dbReference type="Proteomes" id="UP000005426">
    <property type="component" value="Unassembled WGS sequence"/>
</dbReference>
<comment type="caution">
    <text evidence="2">The sequence shown here is derived from an EMBL/GenBank/DDBJ whole genome shotgun (WGS) entry which is preliminary data.</text>
</comment>
<evidence type="ECO:0000313" key="3">
    <source>
        <dbReference type="Proteomes" id="UP000005426"/>
    </source>
</evidence>
<reference evidence="2 3" key="1">
    <citation type="journal article" date="2011" name="Genome Biol.">
        <title>Comparative genome sequence analysis underscores mycoparasitism as the ancestral life style of Trichoderma.</title>
        <authorList>
            <person name="Kubicek C.P."/>
            <person name="Herrera-Estrella A."/>
            <person name="Seidl-Seiboth V."/>
            <person name="Martinez D.A."/>
            <person name="Druzhinina I.S."/>
            <person name="Thon M."/>
            <person name="Zeilinger S."/>
            <person name="Casas-Flores S."/>
            <person name="Horwitz B.A."/>
            <person name="Mukherjee P.K."/>
            <person name="Mukherjee M."/>
            <person name="Kredics L."/>
            <person name="Alcaraz L.D."/>
            <person name="Aerts A."/>
            <person name="Antal Z."/>
            <person name="Atanasova L."/>
            <person name="Cervantes-Badillo M.G."/>
            <person name="Challacombe J."/>
            <person name="Chertkov O."/>
            <person name="McCluskey K."/>
            <person name="Coulpier F."/>
            <person name="Deshpande N."/>
            <person name="von Doehren H."/>
            <person name="Ebbole D.J."/>
            <person name="Esquivel-Naranjo E.U."/>
            <person name="Fekete E."/>
            <person name="Flipphi M."/>
            <person name="Glaser F."/>
            <person name="Gomez-Rodriguez E.Y."/>
            <person name="Gruber S."/>
            <person name="Han C."/>
            <person name="Henrissat B."/>
            <person name="Hermosa R."/>
            <person name="Hernandez-Onate M."/>
            <person name="Karaffa L."/>
            <person name="Kosti I."/>
            <person name="Le Crom S."/>
            <person name="Lindquist E."/>
            <person name="Lucas S."/>
            <person name="Luebeck M."/>
            <person name="Luebeck P.S."/>
            <person name="Margeot A."/>
            <person name="Metz B."/>
            <person name="Misra M."/>
            <person name="Nevalainen H."/>
            <person name="Omann M."/>
            <person name="Packer N."/>
            <person name="Perrone G."/>
            <person name="Uresti-Rivera E.E."/>
            <person name="Salamov A."/>
            <person name="Schmoll M."/>
            <person name="Seiboth B."/>
            <person name="Shapiro H."/>
            <person name="Sukno S."/>
            <person name="Tamayo-Ramos J.A."/>
            <person name="Tisch D."/>
            <person name="Wiest A."/>
            <person name="Wilkinson H.H."/>
            <person name="Zhang M."/>
            <person name="Coutinho P.M."/>
            <person name="Kenerley C.M."/>
            <person name="Monte E."/>
            <person name="Baker S.E."/>
            <person name="Grigoriev I.V."/>
        </authorList>
    </citation>
    <scope>NUCLEOTIDE SEQUENCE [LARGE SCALE GENOMIC DNA]</scope>
    <source>
        <strain evidence="3">ATCC 20476 / IMI 206040</strain>
    </source>
</reference>
<keyword evidence="3" id="KW-1185">Reference proteome</keyword>
<proteinExistence type="predicted"/>
<dbReference type="EMBL" id="ABDG02000018">
    <property type="protein sequence ID" value="EHK48823.1"/>
    <property type="molecule type" value="Genomic_DNA"/>
</dbReference>
<accession>G9NLR3</accession>
<keyword evidence="1" id="KW-1133">Transmembrane helix</keyword>
<sequence length="61" mass="7457">MICAMGVLFLFSFFVESCLLFSFFVNILFYYWRGELERVLDFMDTTQRFFVPFFCIKMSVY</sequence>
<name>G9NLR3_HYPAI</name>
<dbReference type="AlphaFoldDB" id="G9NLR3"/>
<protein>
    <submittedName>
        <fullName evidence="2">Uncharacterized protein</fullName>
    </submittedName>
</protein>
<keyword evidence="1" id="KW-0812">Transmembrane</keyword>
<keyword evidence="1" id="KW-0472">Membrane</keyword>